<dbReference type="EMBL" id="JBHUKY010000046">
    <property type="protein sequence ID" value="MFD2412736.1"/>
    <property type="molecule type" value="Genomic_DNA"/>
</dbReference>
<keyword evidence="1" id="KW-0238">DNA-binding</keyword>
<keyword evidence="2" id="KW-1185">Reference proteome</keyword>
<reference evidence="2" key="1">
    <citation type="journal article" date="2019" name="Int. J. Syst. Evol. Microbiol.">
        <title>The Global Catalogue of Microorganisms (GCM) 10K type strain sequencing project: providing services to taxonomists for standard genome sequencing and annotation.</title>
        <authorList>
            <consortium name="The Broad Institute Genomics Platform"/>
            <consortium name="The Broad Institute Genome Sequencing Center for Infectious Disease"/>
            <person name="Wu L."/>
            <person name="Ma J."/>
        </authorList>
    </citation>
    <scope>NUCLEOTIDE SEQUENCE [LARGE SCALE GENOMIC DNA]</scope>
    <source>
        <strain evidence="2">CCM 8725</strain>
    </source>
</reference>
<evidence type="ECO:0000313" key="1">
    <source>
        <dbReference type="EMBL" id="MFD2412736.1"/>
    </source>
</evidence>
<comment type="caution">
    <text evidence="1">The sequence shown here is derived from an EMBL/GenBank/DDBJ whole genome shotgun (WGS) entry which is preliminary data.</text>
</comment>
<dbReference type="GO" id="GO:0003677">
    <property type="term" value="F:DNA binding"/>
    <property type="evidence" value="ECO:0007669"/>
    <property type="project" value="UniProtKB-KW"/>
</dbReference>
<organism evidence="1 2">
    <name type="scientific">Paenibacillus rhizoplanae</name>
    <dbReference type="NCBI Taxonomy" id="1917181"/>
    <lineage>
        <taxon>Bacteria</taxon>
        <taxon>Bacillati</taxon>
        <taxon>Bacillota</taxon>
        <taxon>Bacilli</taxon>
        <taxon>Bacillales</taxon>
        <taxon>Paenibacillaceae</taxon>
        <taxon>Paenibacillus</taxon>
    </lineage>
</organism>
<proteinExistence type="predicted"/>
<protein>
    <submittedName>
        <fullName evidence="1">DNA-binding protein</fullName>
    </submittedName>
</protein>
<name>A0ABW5FFM1_9BACL</name>
<dbReference type="Proteomes" id="UP001597448">
    <property type="component" value="Unassembled WGS sequence"/>
</dbReference>
<accession>A0ABW5FFM1</accession>
<dbReference type="RefSeq" id="WP_209994453.1">
    <property type="nucleotide sequence ID" value="NZ_JBHSVQ010000001.1"/>
</dbReference>
<sequence length="253" mass="29453">MSKVLFDLTQQQINIGYKEQNEGILEKETEFLFNMIYKTFLVAFSDKVAAIKMDMQTLSLTPSYLFSEEHKGNLIKWLSRFSQMKFPASDLDFGKLKIDFEHWYMQLGGEKIEFVFVEHYLLTPSEAAAALNISTVTLQKYIKQGLDCIDTEKHRKIPKYAIELLKDPIYGIRMQILAQEKKKGKQSKEERAKEIALELMELRLKYKGKTFKEAFADYNGDEMDDPTDYHRWLDLEEELAEIMKLSGGANDAK</sequence>
<gene>
    <name evidence="1" type="ORF">ACFSX3_22860</name>
</gene>
<evidence type="ECO:0000313" key="2">
    <source>
        <dbReference type="Proteomes" id="UP001597448"/>
    </source>
</evidence>